<dbReference type="InterPro" id="IPR036736">
    <property type="entry name" value="ACP-like_sf"/>
</dbReference>
<proteinExistence type="predicted"/>
<evidence type="ECO:0000313" key="6">
    <source>
        <dbReference type="Proteomes" id="UP000250266"/>
    </source>
</evidence>
<dbReference type="EMBL" id="KV745411">
    <property type="protein sequence ID" value="OCK74798.1"/>
    <property type="molecule type" value="Genomic_DNA"/>
</dbReference>
<evidence type="ECO:0000256" key="2">
    <source>
        <dbReference type="ARBA" id="ARBA00022553"/>
    </source>
</evidence>
<dbReference type="GO" id="GO:0016874">
    <property type="term" value="F:ligase activity"/>
    <property type="evidence" value="ECO:0007669"/>
    <property type="project" value="UniProtKB-KW"/>
</dbReference>
<dbReference type="SUPFAM" id="SSF47336">
    <property type="entry name" value="ACP-like"/>
    <property type="match status" value="1"/>
</dbReference>
<name>A0A8E2E021_9PEZI</name>
<dbReference type="SUPFAM" id="SSF56801">
    <property type="entry name" value="Acetyl-CoA synthetase-like"/>
    <property type="match status" value="1"/>
</dbReference>
<dbReference type="PANTHER" id="PTHR45527:SF3">
    <property type="entry name" value="SIDEROPHORE SYNTHETASE (EUROFUNG)"/>
    <property type="match status" value="1"/>
</dbReference>
<dbReference type="OrthoDB" id="416786at2759"/>
<dbReference type="InterPro" id="IPR042099">
    <property type="entry name" value="ANL_N_sf"/>
</dbReference>
<evidence type="ECO:0000256" key="1">
    <source>
        <dbReference type="ARBA" id="ARBA00022450"/>
    </source>
</evidence>
<evidence type="ECO:0000259" key="4">
    <source>
        <dbReference type="PROSITE" id="PS50075"/>
    </source>
</evidence>
<dbReference type="GO" id="GO:0005737">
    <property type="term" value="C:cytoplasm"/>
    <property type="evidence" value="ECO:0007669"/>
    <property type="project" value="TreeGrafter"/>
</dbReference>
<dbReference type="Gene3D" id="3.30.300.30">
    <property type="match status" value="1"/>
</dbReference>
<dbReference type="InterPro" id="IPR020845">
    <property type="entry name" value="AMP-binding_CS"/>
</dbReference>
<dbReference type="Pfam" id="PF00501">
    <property type="entry name" value="AMP-binding"/>
    <property type="match status" value="1"/>
</dbReference>
<evidence type="ECO:0000256" key="3">
    <source>
        <dbReference type="ARBA" id="ARBA00022598"/>
    </source>
</evidence>
<accession>A0A8E2E021</accession>
<dbReference type="InterPro" id="IPR010071">
    <property type="entry name" value="AA_adenyl_dom"/>
</dbReference>
<dbReference type="InterPro" id="IPR006162">
    <property type="entry name" value="Ppantetheine_attach_site"/>
</dbReference>
<dbReference type="FunFam" id="3.30.300.30:FF:000015">
    <property type="entry name" value="Nonribosomal peptide synthase SidD"/>
    <property type="match status" value="1"/>
</dbReference>
<dbReference type="FunFam" id="3.40.50.12780:FF:000014">
    <property type="entry name" value="Nonribosomal peptide synthetase 1"/>
    <property type="match status" value="1"/>
</dbReference>
<reference evidence="5 6" key="1">
    <citation type="journal article" date="2016" name="Nat. Commun.">
        <title>Ectomycorrhizal ecology is imprinted in the genome of the dominant symbiotic fungus Cenococcum geophilum.</title>
        <authorList>
            <consortium name="DOE Joint Genome Institute"/>
            <person name="Peter M."/>
            <person name="Kohler A."/>
            <person name="Ohm R.A."/>
            <person name="Kuo A."/>
            <person name="Krutzmann J."/>
            <person name="Morin E."/>
            <person name="Arend M."/>
            <person name="Barry K.W."/>
            <person name="Binder M."/>
            <person name="Choi C."/>
            <person name="Clum A."/>
            <person name="Copeland A."/>
            <person name="Grisel N."/>
            <person name="Haridas S."/>
            <person name="Kipfer T."/>
            <person name="LaButti K."/>
            <person name="Lindquist E."/>
            <person name="Lipzen A."/>
            <person name="Maire R."/>
            <person name="Meier B."/>
            <person name="Mihaltcheva S."/>
            <person name="Molinier V."/>
            <person name="Murat C."/>
            <person name="Poggeler S."/>
            <person name="Quandt C.A."/>
            <person name="Sperisen C."/>
            <person name="Tritt A."/>
            <person name="Tisserant E."/>
            <person name="Crous P.W."/>
            <person name="Henrissat B."/>
            <person name="Nehls U."/>
            <person name="Egli S."/>
            <person name="Spatafora J.W."/>
            <person name="Grigoriev I.V."/>
            <person name="Martin F.M."/>
        </authorList>
    </citation>
    <scope>NUCLEOTIDE SEQUENCE [LARGE SCALE GENOMIC DNA]</scope>
    <source>
        <strain evidence="5 6">CBS 459.81</strain>
    </source>
</reference>
<dbReference type="AlphaFoldDB" id="A0A8E2E021"/>
<dbReference type="InterPro" id="IPR009081">
    <property type="entry name" value="PP-bd_ACP"/>
</dbReference>
<dbReference type="PROSITE" id="PS50075">
    <property type="entry name" value="CARRIER"/>
    <property type="match status" value="1"/>
</dbReference>
<keyword evidence="2" id="KW-0597">Phosphoprotein</keyword>
<dbReference type="InterPro" id="IPR000873">
    <property type="entry name" value="AMP-dep_synth/lig_dom"/>
</dbReference>
<dbReference type="PROSITE" id="PS00455">
    <property type="entry name" value="AMP_BINDING"/>
    <property type="match status" value="1"/>
</dbReference>
<evidence type="ECO:0000313" key="5">
    <source>
        <dbReference type="EMBL" id="OCK74798.1"/>
    </source>
</evidence>
<dbReference type="InterPro" id="IPR045851">
    <property type="entry name" value="AMP-bd_C_sf"/>
</dbReference>
<feature type="domain" description="Carrier" evidence="4">
    <location>
        <begin position="571"/>
        <end position="647"/>
    </location>
</feature>
<dbReference type="Pfam" id="PF00550">
    <property type="entry name" value="PP-binding"/>
    <property type="match status" value="1"/>
</dbReference>
<dbReference type="Proteomes" id="UP000250266">
    <property type="component" value="Unassembled WGS sequence"/>
</dbReference>
<organism evidence="5 6">
    <name type="scientific">Lepidopterella palustris CBS 459.81</name>
    <dbReference type="NCBI Taxonomy" id="1314670"/>
    <lineage>
        <taxon>Eukaryota</taxon>
        <taxon>Fungi</taxon>
        <taxon>Dikarya</taxon>
        <taxon>Ascomycota</taxon>
        <taxon>Pezizomycotina</taxon>
        <taxon>Dothideomycetes</taxon>
        <taxon>Pleosporomycetidae</taxon>
        <taxon>Mytilinidiales</taxon>
        <taxon>Argynnaceae</taxon>
        <taxon>Lepidopterella</taxon>
    </lineage>
</organism>
<dbReference type="GO" id="GO:0043041">
    <property type="term" value="P:amino acid activation for nonribosomal peptide biosynthetic process"/>
    <property type="evidence" value="ECO:0007669"/>
    <property type="project" value="TreeGrafter"/>
</dbReference>
<keyword evidence="6" id="KW-1185">Reference proteome</keyword>
<keyword evidence="3" id="KW-0436">Ligase</keyword>
<dbReference type="PANTHER" id="PTHR45527">
    <property type="entry name" value="NONRIBOSOMAL PEPTIDE SYNTHETASE"/>
    <property type="match status" value="1"/>
</dbReference>
<gene>
    <name evidence="5" type="ORF">K432DRAFT_309968</name>
</gene>
<dbReference type="Gene3D" id="1.10.1200.10">
    <property type="entry name" value="ACP-like"/>
    <property type="match status" value="1"/>
</dbReference>
<sequence length="674" mass="73742">MLTKKDSDRIWEWNRDAVSPIDELVQDLISKNAQNQPGAQAVCSWDASFTYGELDTLSNQLSVHLTARGIGEGSIVPLCFEKSAWTIVAMLAVIKTGGAFNLLDAAQPETRLRGIVQQIEARLMIASPLQYNLAIKLAPEVVLLSREHIDALPAYGSTQVVFPRVQPDATVFLVFTSGSTGLPKGVMSSHRSFVSGVHYRRAILEGLNPRVFDFASYNFGVSTEIILSTLIIGGCVCVPSDSERRNDVAGTINRMQVNSAELTPSVARMILPDSVPSLKVLKLGGELCSVADVALWADKTKLVNLYGPSECLVVTLNVLSAGDNPRTIGRGHGANTWIVDPDDHNRLVPIGIVGELLVEGPIITKGYLRDPERTAASFIESPDWLLAGHDATPGRNSRLYKTGDLVHYNADGTLNFIGRRDTRVKVRGQRVDLSEVEHHVQQQLFTNTGVRINPVVELVTPESGRGRPTLIGFLGMRHVLQKAGHNEEPSTDQLREAMWELTQNLSKELLKTLPQYMVPSAYVPLWQPPLDPSGKADRRQLQSIGTALSRKDLVVLRAPASSLLKQAQRTPPTTAMEQRLQRLWAKILSIEPSVIAKEDHFFRIGGDSLQAMKLADRAGDEGVLITVAHIFANPLLGNLARVSEVLVEQPETVDIGRVQEKLASVNISTVLQAA</sequence>
<protein>
    <submittedName>
        <fullName evidence="5">Acetyl-CoA synthetase-like protein</fullName>
    </submittedName>
</protein>
<dbReference type="CDD" id="cd05918">
    <property type="entry name" value="A_NRPS_SidN3_like"/>
    <property type="match status" value="1"/>
</dbReference>
<dbReference type="NCBIfam" id="TIGR01733">
    <property type="entry name" value="AA-adenyl-dom"/>
    <property type="match status" value="1"/>
</dbReference>
<dbReference type="PROSITE" id="PS00012">
    <property type="entry name" value="PHOSPHOPANTETHEINE"/>
    <property type="match status" value="1"/>
</dbReference>
<dbReference type="GO" id="GO:0031177">
    <property type="term" value="F:phosphopantetheine binding"/>
    <property type="evidence" value="ECO:0007669"/>
    <property type="project" value="TreeGrafter"/>
</dbReference>
<keyword evidence="1" id="KW-0596">Phosphopantetheine</keyword>
<dbReference type="FunFam" id="1.10.1200.10:FF:000005">
    <property type="entry name" value="Nonribosomal peptide synthetase 1"/>
    <property type="match status" value="1"/>
</dbReference>
<dbReference type="GO" id="GO:0044550">
    <property type="term" value="P:secondary metabolite biosynthetic process"/>
    <property type="evidence" value="ECO:0007669"/>
    <property type="project" value="TreeGrafter"/>
</dbReference>
<dbReference type="Gene3D" id="3.40.50.12780">
    <property type="entry name" value="N-terminal domain of ligase-like"/>
    <property type="match status" value="1"/>
</dbReference>